<keyword evidence="3" id="KW-1185">Reference proteome</keyword>
<dbReference type="SUPFAM" id="SSF51445">
    <property type="entry name" value="(Trans)glycosidases"/>
    <property type="match status" value="1"/>
</dbReference>
<organism evidence="2 3">
    <name type="scientific">Longimonas halophila</name>
    <dbReference type="NCBI Taxonomy" id="1469170"/>
    <lineage>
        <taxon>Bacteria</taxon>
        <taxon>Pseudomonadati</taxon>
        <taxon>Rhodothermota</taxon>
        <taxon>Rhodothermia</taxon>
        <taxon>Rhodothermales</taxon>
        <taxon>Salisaetaceae</taxon>
        <taxon>Longimonas</taxon>
    </lineage>
</organism>
<evidence type="ECO:0000259" key="1">
    <source>
        <dbReference type="SMART" id="SM00642"/>
    </source>
</evidence>
<dbReference type="AlphaFoldDB" id="A0A2H3NQ47"/>
<dbReference type="OrthoDB" id="9805159at2"/>
<dbReference type="EMBL" id="PDEP01000001">
    <property type="protein sequence ID" value="PEN09363.1"/>
    <property type="molecule type" value="Genomic_DNA"/>
</dbReference>
<dbReference type="InterPro" id="IPR032091">
    <property type="entry name" value="Malt_amylase-like_C"/>
</dbReference>
<dbReference type="SUPFAM" id="SSF51011">
    <property type="entry name" value="Glycosyl hydrolase domain"/>
    <property type="match status" value="1"/>
</dbReference>
<dbReference type="RefSeq" id="WP_098060762.1">
    <property type="nucleotide sequence ID" value="NZ_PDEP01000001.1"/>
</dbReference>
<comment type="caution">
    <text evidence="2">The sequence shown here is derived from an EMBL/GenBank/DDBJ whole genome shotgun (WGS) entry which is preliminary data.</text>
</comment>
<sequence length="464" mass="52261">MPTRSASLRAFGAVLLLALLLVVGCNTETPPNTPSASTADSASVHDAVIYEMFIPDFSEEGTFRGAMERFDHLEKLGVNTIWLMPIHPIGEERAKTDIGPLGSPYSIRDYYAVNPNYGSEADFRAFVDSAHARDMRVIIDLVANHTAWDHPWLDEHPEWYEDGPINGFTVPVMDGDTTDWTDVVQLDYDNPELRNEMIAMMQYWVREYDIDGYRADVAGLVPQDFWTRAIDSLEAVKDPVFMLAEDESPAMHDAGFDLTYAWPFYGEMVQTWEEGRSLSELVETIESVEDDLPDGALRMRFSTNHDETAWDAPPPALFGGLEGSKTAFVFATTLPGVPLIYNGQELGVQEPIPFFEATPYDWEADSTLMPFYTEYMQVYTESEALRRGTLDILTPNSDDALLYRRVADAEELLIAINVRDAEVRIDLPTDHQGRTWTDVFSGATLTPNGFTLVPYEYRILRAAE</sequence>
<dbReference type="PROSITE" id="PS51257">
    <property type="entry name" value="PROKAR_LIPOPROTEIN"/>
    <property type="match status" value="1"/>
</dbReference>
<dbReference type="Gene3D" id="2.60.40.1180">
    <property type="entry name" value="Golgi alpha-mannosidase II"/>
    <property type="match status" value="1"/>
</dbReference>
<evidence type="ECO:0000313" key="3">
    <source>
        <dbReference type="Proteomes" id="UP000221024"/>
    </source>
</evidence>
<dbReference type="SMART" id="SM00642">
    <property type="entry name" value="Aamy"/>
    <property type="match status" value="1"/>
</dbReference>
<protein>
    <submittedName>
        <fullName evidence="2">Alpha-amylase</fullName>
    </submittedName>
</protein>
<dbReference type="InterPro" id="IPR013780">
    <property type="entry name" value="Glyco_hydro_b"/>
</dbReference>
<gene>
    <name evidence="2" type="ORF">CRI93_01140</name>
</gene>
<dbReference type="CDD" id="cd11313">
    <property type="entry name" value="AmyAc_arch_bac_AmyA"/>
    <property type="match status" value="1"/>
</dbReference>
<dbReference type="GO" id="GO:0005975">
    <property type="term" value="P:carbohydrate metabolic process"/>
    <property type="evidence" value="ECO:0007669"/>
    <property type="project" value="InterPro"/>
</dbReference>
<name>A0A2H3NQ47_9BACT</name>
<accession>A0A2H3NQ47</accession>
<proteinExistence type="predicted"/>
<reference evidence="2 3" key="1">
    <citation type="submission" date="2017-10" db="EMBL/GenBank/DDBJ databases">
        <title>Draft genome of Longimonas halophila.</title>
        <authorList>
            <person name="Goh K.M."/>
            <person name="Shamsir M.S."/>
            <person name="Lim S.W."/>
        </authorList>
    </citation>
    <scope>NUCLEOTIDE SEQUENCE [LARGE SCALE GENOMIC DNA]</scope>
    <source>
        <strain evidence="2 3">KCTC 42399</strain>
    </source>
</reference>
<dbReference type="InterPro" id="IPR017853">
    <property type="entry name" value="GH"/>
</dbReference>
<dbReference type="InterPro" id="IPR006047">
    <property type="entry name" value="GH13_cat_dom"/>
</dbReference>
<dbReference type="PANTHER" id="PTHR47786">
    <property type="entry name" value="ALPHA-1,4-GLUCAN:MALTOSE-1-PHOSPHATE MALTOSYLTRANSFERASE"/>
    <property type="match status" value="1"/>
</dbReference>
<dbReference type="Gene3D" id="3.20.20.80">
    <property type="entry name" value="Glycosidases"/>
    <property type="match status" value="1"/>
</dbReference>
<feature type="domain" description="Glycosyl hydrolase family 13 catalytic" evidence="1">
    <location>
        <begin position="51"/>
        <end position="386"/>
    </location>
</feature>
<dbReference type="PANTHER" id="PTHR47786:SF2">
    <property type="entry name" value="GLYCOSYL HYDROLASE FAMILY 13 CATALYTIC DOMAIN-CONTAINING PROTEIN"/>
    <property type="match status" value="1"/>
</dbReference>
<evidence type="ECO:0000313" key="2">
    <source>
        <dbReference type="EMBL" id="PEN09363.1"/>
    </source>
</evidence>
<dbReference type="Pfam" id="PF00128">
    <property type="entry name" value="Alpha-amylase"/>
    <property type="match status" value="2"/>
</dbReference>
<dbReference type="Pfam" id="PF16657">
    <property type="entry name" value="Malt_amylase_C"/>
    <property type="match status" value="1"/>
</dbReference>
<dbReference type="Proteomes" id="UP000221024">
    <property type="component" value="Unassembled WGS sequence"/>
</dbReference>